<dbReference type="InterPro" id="IPR052265">
    <property type="entry name" value="Gamma-CA"/>
</dbReference>
<dbReference type="PANTHER" id="PTHR43360:SF1">
    <property type="entry name" value="CARBOXYSOME ASSEMBLY PROTEIN CCMM"/>
    <property type="match status" value="1"/>
</dbReference>
<reference evidence="1 2" key="1">
    <citation type="submission" date="2016-10" db="EMBL/GenBank/DDBJ databases">
        <title>Draft genome sequences of four alkaliphilic bacteria belonging to the Anaerobacillus genus.</title>
        <authorList>
            <person name="Bassil N.M."/>
            <person name="Lloyd J.R."/>
        </authorList>
    </citation>
    <scope>NUCLEOTIDE SEQUENCE [LARGE SCALE GENOMIC DNA]</scope>
    <source>
        <strain evidence="1 2">DSM 18345</strain>
    </source>
</reference>
<evidence type="ECO:0000313" key="2">
    <source>
        <dbReference type="Proteomes" id="UP000179524"/>
    </source>
</evidence>
<dbReference type="Proteomes" id="UP000179524">
    <property type="component" value="Unassembled WGS sequence"/>
</dbReference>
<comment type="caution">
    <text evidence="1">The sequence shown here is derived from an EMBL/GenBank/DDBJ whole genome shotgun (WGS) entry which is preliminary data.</text>
</comment>
<dbReference type="AlphaFoldDB" id="A0A1S2LM47"/>
<keyword evidence="2" id="KW-1185">Reference proteome</keyword>
<dbReference type="PANTHER" id="PTHR43360">
    <property type="entry name" value="CARBON DIOXIDE CONCENTRATING MECHANISM PROTEIN CCMM"/>
    <property type="match status" value="1"/>
</dbReference>
<protein>
    <recommendedName>
        <fullName evidence="3">Carbonate dehydratase</fullName>
    </recommendedName>
</protein>
<proteinExistence type="predicted"/>
<evidence type="ECO:0008006" key="3">
    <source>
        <dbReference type="Google" id="ProtNLM"/>
    </source>
</evidence>
<gene>
    <name evidence="1" type="ORF">BKP37_10590</name>
</gene>
<evidence type="ECO:0000313" key="1">
    <source>
        <dbReference type="EMBL" id="OIJ13414.1"/>
    </source>
</evidence>
<name>A0A1S2LM47_9BACI</name>
<dbReference type="RefSeq" id="WP_071309563.1">
    <property type="nucleotide sequence ID" value="NZ_MLQR01000028.1"/>
</dbReference>
<dbReference type="InterPro" id="IPR011004">
    <property type="entry name" value="Trimer_LpxA-like_sf"/>
</dbReference>
<dbReference type="OrthoDB" id="9803036at2"/>
<sequence length="206" mass="22585">MKPIIHHNPPIGEVASVSFPTISKDAVIGKGTIIVGDVIIEEHSFIGFNNLIRSDSSCPFFIGAYTNIQDFVSIHATPNEYLDFNGQKWGVFLEGNNSILHQAVVHGPIFIGNNTYVGQSTSLNHAVIGRNCVILHGATVANNVVIADDRFVEPGKTVWTQEQADALPVVPEKYKGLNEKIVDHYYRLGKSYVAHTPLFEGSSELK</sequence>
<accession>A0A1S2LM47</accession>
<organism evidence="1 2">
    <name type="scientific">Anaerobacillus alkalilacustris</name>
    <dbReference type="NCBI Taxonomy" id="393763"/>
    <lineage>
        <taxon>Bacteria</taxon>
        <taxon>Bacillati</taxon>
        <taxon>Bacillota</taxon>
        <taxon>Bacilli</taxon>
        <taxon>Bacillales</taxon>
        <taxon>Bacillaceae</taxon>
        <taxon>Anaerobacillus</taxon>
    </lineage>
</organism>
<dbReference type="SUPFAM" id="SSF51161">
    <property type="entry name" value="Trimeric LpxA-like enzymes"/>
    <property type="match status" value="1"/>
</dbReference>
<dbReference type="EMBL" id="MLQR01000028">
    <property type="protein sequence ID" value="OIJ13414.1"/>
    <property type="molecule type" value="Genomic_DNA"/>
</dbReference>
<dbReference type="Gene3D" id="2.160.10.10">
    <property type="entry name" value="Hexapeptide repeat proteins"/>
    <property type="match status" value="1"/>
</dbReference>